<accession>A0A2W7RQX8</accession>
<dbReference type="Proteomes" id="UP000249720">
    <property type="component" value="Unassembled WGS sequence"/>
</dbReference>
<evidence type="ECO:0000313" key="1">
    <source>
        <dbReference type="EMBL" id="PZX62781.1"/>
    </source>
</evidence>
<reference evidence="1 2" key="1">
    <citation type="submission" date="2018-06" db="EMBL/GenBank/DDBJ databases">
        <title>Genomic Encyclopedia of Archaeal and Bacterial Type Strains, Phase II (KMG-II): from individual species to whole genera.</title>
        <authorList>
            <person name="Goeker M."/>
        </authorList>
    </citation>
    <scope>NUCLEOTIDE SEQUENCE [LARGE SCALE GENOMIC DNA]</scope>
    <source>
        <strain evidence="1 2">DSM 23241</strain>
    </source>
</reference>
<dbReference type="InterPro" id="IPR012808">
    <property type="entry name" value="CHP02453"/>
</dbReference>
<dbReference type="NCBIfam" id="TIGR02453">
    <property type="entry name" value="TIGR02453 family protein"/>
    <property type="match status" value="1"/>
</dbReference>
<sequence length="222" mass="25469">MLNKSTISFLKNLAKHNNREWMQANRPAYEAARADFLQFTQQVLTGFAKHEPDLLPLQPKDCVFRQNRDVRFSADKSPYKINMGAAFSKGGKKSVLAGYYFHLEPGKSFVGGGLWMPDKALVQKVRQEIDYCWDEWQLMLKNKSFQKHYGDFSREPAMVLQREPKGYDKNNPAIAYLKMKSWVAAQPLTDAALTESDLVKNVIDAFKALQPFVHFMNRAIEG</sequence>
<evidence type="ECO:0000313" key="2">
    <source>
        <dbReference type="Proteomes" id="UP000249720"/>
    </source>
</evidence>
<protein>
    <submittedName>
        <fullName evidence="1">Uncharacterized protein (TIGR02453 family)</fullName>
    </submittedName>
</protein>
<dbReference type="InterPro" id="IPR015996">
    <property type="entry name" value="UCP028451"/>
</dbReference>
<dbReference type="PANTHER" id="PTHR36452:SF1">
    <property type="entry name" value="DUF2461 DOMAIN-CONTAINING PROTEIN"/>
    <property type="match status" value="1"/>
</dbReference>
<dbReference type="OrthoDB" id="9794241at2"/>
<name>A0A2W7RQX8_9BACT</name>
<dbReference type="AlphaFoldDB" id="A0A2W7RQX8"/>
<dbReference type="EMBL" id="QKZV01000004">
    <property type="protein sequence ID" value="PZX62781.1"/>
    <property type="molecule type" value="Genomic_DNA"/>
</dbReference>
<comment type="caution">
    <text evidence="1">The sequence shown here is derived from an EMBL/GenBank/DDBJ whole genome shotgun (WGS) entry which is preliminary data.</text>
</comment>
<proteinExistence type="predicted"/>
<gene>
    <name evidence="1" type="ORF">LX80_01475</name>
</gene>
<keyword evidence="2" id="KW-1185">Reference proteome</keyword>
<dbReference type="PANTHER" id="PTHR36452">
    <property type="entry name" value="CHROMOSOME 12, WHOLE GENOME SHOTGUN SEQUENCE"/>
    <property type="match status" value="1"/>
</dbReference>
<organism evidence="1 2">
    <name type="scientific">Hydrotalea sandarakina</name>
    <dbReference type="NCBI Taxonomy" id="1004304"/>
    <lineage>
        <taxon>Bacteria</taxon>
        <taxon>Pseudomonadati</taxon>
        <taxon>Bacteroidota</taxon>
        <taxon>Chitinophagia</taxon>
        <taxon>Chitinophagales</taxon>
        <taxon>Chitinophagaceae</taxon>
        <taxon>Hydrotalea</taxon>
    </lineage>
</organism>
<dbReference type="RefSeq" id="WP_111294802.1">
    <property type="nucleotide sequence ID" value="NZ_QKZV01000004.1"/>
</dbReference>
<dbReference type="PIRSF" id="PIRSF028451">
    <property type="entry name" value="UCP028451"/>
    <property type="match status" value="1"/>
</dbReference>
<dbReference type="Pfam" id="PF09365">
    <property type="entry name" value="DUF2461"/>
    <property type="match status" value="1"/>
</dbReference>